<reference evidence="2 3" key="1">
    <citation type="submission" date="2019-04" db="EMBL/GenBank/DDBJ databases">
        <authorList>
            <consortium name="DOE Joint Genome Institute"/>
            <person name="Mondo S."/>
            <person name="Kjaerbolling I."/>
            <person name="Vesth T."/>
            <person name="Frisvad J.C."/>
            <person name="Nybo J.L."/>
            <person name="Theobald S."/>
            <person name="Kildgaard S."/>
            <person name="Isbrandt T."/>
            <person name="Kuo A."/>
            <person name="Sato A."/>
            <person name="Lyhne E.K."/>
            <person name="Kogle M.E."/>
            <person name="Wiebenga A."/>
            <person name="Kun R.S."/>
            <person name="Lubbers R.J."/>
            <person name="Makela M.R."/>
            <person name="Barry K."/>
            <person name="Chovatia M."/>
            <person name="Clum A."/>
            <person name="Daum C."/>
            <person name="Haridas S."/>
            <person name="He G."/>
            <person name="LaButti K."/>
            <person name="Lipzen A."/>
            <person name="Riley R."/>
            <person name="Salamov A."/>
            <person name="Simmons B.A."/>
            <person name="Magnuson J.K."/>
            <person name="Henrissat B."/>
            <person name="Mortensen U.H."/>
            <person name="Larsen T.O."/>
            <person name="Devries R.P."/>
            <person name="Grigoriev I.V."/>
            <person name="Machida M."/>
            <person name="Baker S.E."/>
            <person name="Andersen M.R."/>
            <person name="Cantor M.N."/>
            <person name="Hua S.X."/>
        </authorList>
    </citation>
    <scope>NUCLEOTIDE SEQUENCE [LARGE SCALE GENOMIC DNA]</scope>
    <source>
        <strain evidence="2 3">CBS 117616</strain>
    </source>
</reference>
<evidence type="ECO:0008006" key="4">
    <source>
        <dbReference type="Google" id="ProtNLM"/>
    </source>
</evidence>
<dbReference type="Proteomes" id="UP000325395">
    <property type="component" value="Unassembled WGS sequence"/>
</dbReference>
<keyword evidence="3" id="KW-1185">Reference proteome</keyword>
<gene>
    <name evidence="2" type="ORF">BDV36DRAFT_17722</name>
</gene>
<sequence length="96" mass="11210">MLYWTYPCLPAAFILWYSRAGPGEDPVIHPMRERALLLFRLVRRSLTPVPSKHPCFPHDSSDDSTLYVPQKQRHAGKHRQIRLDDTEDSQHSARIM</sequence>
<organism evidence="2 3">
    <name type="scientific">Aspergillus pseudocaelatus</name>
    <dbReference type="NCBI Taxonomy" id="1825620"/>
    <lineage>
        <taxon>Eukaryota</taxon>
        <taxon>Fungi</taxon>
        <taxon>Dikarya</taxon>
        <taxon>Ascomycota</taxon>
        <taxon>Pezizomycotina</taxon>
        <taxon>Eurotiomycetes</taxon>
        <taxon>Eurotiomycetidae</taxon>
        <taxon>Eurotiales</taxon>
        <taxon>Aspergillaceae</taxon>
        <taxon>Aspergillus</taxon>
        <taxon>Aspergillus subgen. Circumdati</taxon>
    </lineage>
</organism>
<protein>
    <recommendedName>
        <fullName evidence="4">Secreted protein</fullName>
    </recommendedName>
</protein>
<feature type="region of interest" description="Disordered" evidence="1">
    <location>
        <begin position="50"/>
        <end position="96"/>
    </location>
</feature>
<accession>A0ABQ6WXU0</accession>
<name>A0ABQ6WXU0_9EURO</name>
<dbReference type="EMBL" id="ML735697">
    <property type="protein sequence ID" value="KAE8421897.1"/>
    <property type="molecule type" value="Genomic_DNA"/>
</dbReference>
<feature type="compositionally biased region" description="Basic and acidic residues" evidence="1">
    <location>
        <begin position="81"/>
        <end position="96"/>
    </location>
</feature>
<proteinExistence type="predicted"/>
<evidence type="ECO:0000256" key="1">
    <source>
        <dbReference type="SAM" id="MobiDB-lite"/>
    </source>
</evidence>
<evidence type="ECO:0000313" key="2">
    <source>
        <dbReference type="EMBL" id="KAE8421897.1"/>
    </source>
</evidence>
<evidence type="ECO:0000313" key="3">
    <source>
        <dbReference type="Proteomes" id="UP000325395"/>
    </source>
</evidence>
<feature type="compositionally biased region" description="Basic residues" evidence="1">
    <location>
        <begin position="71"/>
        <end position="80"/>
    </location>
</feature>